<keyword evidence="2" id="KW-0677">Repeat</keyword>
<evidence type="ECO:0000256" key="1">
    <source>
        <dbReference type="ARBA" id="ARBA00022574"/>
    </source>
</evidence>
<feature type="repeat" description="WD" evidence="3">
    <location>
        <begin position="1281"/>
        <end position="1322"/>
    </location>
</feature>
<feature type="compositionally biased region" description="Polar residues" evidence="4">
    <location>
        <begin position="15"/>
        <end position="25"/>
    </location>
</feature>
<dbReference type="InterPro" id="IPR011047">
    <property type="entry name" value="Quinoprotein_ADH-like_sf"/>
</dbReference>
<feature type="repeat" description="WD" evidence="3">
    <location>
        <begin position="768"/>
        <end position="809"/>
    </location>
</feature>
<dbReference type="InterPro" id="IPR007111">
    <property type="entry name" value="NACHT_NTPase"/>
</dbReference>
<feature type="repeat" description="WD" evidence="3">
    <location>
        <begin position="982"/>
        <end position="1023"/>
    </location>
</feature>
<sequence length="1418" mass="154693">MQTPGGESVAMRLGPNQSLTLNTTVHGGRGGPGGASHGQAPGGQGGLGEGTTVNYNFSLEQTKDLTSKLNYGKDAGARPSKACLQGTRVKLLAKIRDWALHPAECTLLLYGAAGTGKSAVVHTIARDLDSENLALVPFFAFNRSVQNRSSSQLIPTWAKKLAELHPPYQAYLHGLQLSDLESTDPVHQRDILFLNGIASFTNCEKPLVFIIDALDECPRDEAYHLFRMLQGLVCEPTLPVFARFLFTYRSHGEILETFENAPSILHINIDDEKETIEDIYKFVTNELDKPKVQNMAGDVAKAAQKVFECAAVLCRQLTTPMMNSARQKFIKTLQGGQITSLYGSYRAILEIHLGDDYAVIQVFQQVMTWVFTVRTPQTRQVLREIATALLPEENQSDPDDVLTWLGSLLSGTTSDNEPISPLHTSLRDFLIDKKQSGEFWIKLGTDSHQELALACLKIMNTQLRFNICGLETSFKLNSHVKDLSHRVERCISPGLHYACLTVGHHLQNTLPVVNEFDSISSVHPEIINGVTHFLENNFLFWLEVHSCMATGRDGPGTILPQFLVWAMGMGEDRVQEVLLDYIQFEKRFRQGYIMSAPQVYISGLLFAPRDSIICQQYRFQFQHLIQASGALDTVWPPSEALVIHEENCVWSISFSPDGLHIASSGKNIQIWNAKTGQQAGKALVGHTYDIQSIAFSPDGIHVASASNDYTVRLWDVKTGQQVGKALIGHTMSAVSIAFSPDGNQIASGSIDETVCLWDVKTGQQVGKLIGHTSSVWSVAFSPDGNYITSASGDKTIRLWDVKTWQQVGKALVGHTSVVQSVAFSPDGSHIASASNDYTVRLWDVKARQQIGKALIGHTMNATSVAFSPDGSQIASGSHDRTVCLWDVKTQQQVGKFIGHTSPVWSVAFSPDGDHIASASGDKTICVWDVKAGQQVGNTPIGHTDSVQSVAFSPDGSHIASASNDKTIRLWDINTSHQHGEALVGHTGSIWSVAFTPDGSHIASGSHDRTVRLWDVMTGQEVGKFIGHTSSVCCIAFSPDGSHIASGSTDKIIFRWDAKTQQQVGKALISPTMYAVSVAFSPDQSRIASGSHDGTIHLWDMMTGQQVGKFIGHTRSVWSIAFSPDGGHIASGSGDRTICLWDVRTGQQVGNTLIGHTDSVQSVSFSPDGSHIASGSTDKTICLWDVQTGQQSGEALVGHTGEVWSVAFSPDGSHIASGSTDTTVRSWDVNTGQQVGKSPVGRTEYACSAAFSSDRSYNASGSTDQAVRLWEAKTGQQVGEQLPGHIHHVRSLAFSPVGHHIVSGGDDKIVQLRDIRSRQKVGEALIGNTDWVQSSHVKTGHPEKPPTKHNDIMPSLVFSVSDGWFRTSVPKCYALWIPHPLRQHLFNCYPWPVIFCTQPQIRLDFTNAALGPSWAMIHN</sequence>
<dbReference type="InterPro" id="IPR019775">
    <property type="entry name" value="WD40_repeat_CS"/>
</dbReference>
<gene>
    <name evidence="6" type="ORF">MSAN_01693200</name>
</gene>
<evidence type="ECO:0000259" key="5">
    <source>
        <dbReference type="PROSITE" id="PS50837"/>
    </source>
</evidence>
<feature type="repeat" description="WD" evidence="3">
    <location>
        <begin position="1152"/>
        <end position="1193"/>
    </location>
</feature>
<dbReference type="PROSITE" id="PS50082">
    <property type="entry name" value="WD_REPEATS_2"/>
    <property type="match status" value="15"/>
</dbReference>
<dbReference type="EMBL" id="JACAZH010000015">
    <property type="protein sequence ID" value="KAF7349667.1"/>
    <property type="molecule type" value="Genomic_DNA"/>
</dbReference>
<evidence type="ECO:0000256" key="3">
    <source>
        <dbReference type="PROSITE-ProRule" id="PRU00221"/>
    </source>
</evidence>
<dbReference type="SMART" id="SM00320">
    <property type="entry name" value="WD40"/>
    <property type="match status" value="16"/>
</dbReference>
<dbReference type="PANTHER" id="PTHR22847">
    <property type="entry name" value="WD40 REPEAT PROTEIN"/>
    <property type="match status" value="1"/>
</dbReference>
<dbReference type="Gene3D" id="3.40.50.300">
    <property type="entry name" value="P-loop containing nucleotide triphosphate hydrolases"/>
    <property type="match status" value="1"/>
</dbReference>
<dbReference type="Pfam" id="PF24883">
    <property type="entry name" value="NPHP3_N"/>
    <property type="match status" value="1"/>
</dbReference>
<dbReference type="InterPro" id="IPR020472">
    <property type="entry name" value="WD40_PAC1"/>
</dbReference>
<dbReference type="PROSITE" id="PS00678">
    <property type="entry name" value="WD_REPEATS_1"/>
    <property type="match status" value="12"/>
</dbReference>
<protein>
    <submittedName>
        <fullName evidence="6">WD-REPEATS-REGION domain-containing protein</fullName>
    </submittedName>
</protein>
<dbReference type="CDD" id="cd00200">
    <property type="entry name" value="WD40"/>
    <property type="match status" value="3"/>
</dbReference>
<feature type="repeat" description="WD" evidence="3">
    <location>
        <begin position="1238"/>
        <end position="1279"/>
    </location>
</feature>
<dbReference type="OrthoDB" id="538223at2759"/>
<dbReference type="Proteomes" id="UP000623467">
    <property type="component" value="Unassembled WGS sequence"/>
</dbReference>
<keyword evidence="7" id="KW-1185">Reference proteome</keyword>
<feature type="repeat" description="WD" evidence="3">
    <location>
        <begin position="1076"/>
        <end position="1108"/>
    </location>
</feature>
<feature type="repeat" description="WD" evidence="3">
    <location>
        <begin position="896"/>
        <end position="937"/>
    </location>
</feature>
<dbReference type="InterPro" id="IPR056884">
    <property type="entry name" value="NPHP3-like_N"/>
</dbReference>
<proteinExistence type="predicted"/>
<evidence type="ECO:0000313" key="7">
    <source>
        <dbReference type="Proteomes" id="UP000623467"/>
    </source>
</evidence>
<feature type="repeat" description="WD" evidence="3">
    <location>
        <begin position="854"/>
        <end position="895"/>
    </location>
</feature>
<dbReference type="SUPFAM" id="SSF52540">
    <property type="entry name" value="P-loop containing nucleoside triphosphate hydrolases"/>
    <property type="match status" value="1"/>
</dbReference>
<feature type="repeat" description="WD" evidence="3">
    <location>
        <begin position="1195"/>
        <end position="1236"/>
    </location>
</feature>
<dbReference type="PROSITE" id="PS50294">
    <property type="entry name" value="WD_REPEATS_REGION"/>
    <property type="match status" value="14"/>
</dbReference>
<feature type="repeat" description="WD" evidence="3">
    <location>
        <begin position="939"/>
        <end position="980"/>
    </location>
</feature>
<dbReference type="Pfam" id="PF23414">
    <property type="entry name" value="Beta-prop_EML_2"/>
    <property type="match status" value="2"/>
</dbReference>
<dbReference type="InterPro" id="IPR036322">
    <property type="entry name" value="WD40_repeat_dom_sf"/>
</dbReference>
<comment type="caution">
    <text evidence="6">The sequence shown here is derived from an EMBL/GenBank/DDBJ whole genome shotgun (WGS) entry which is preliminary data.</text>
</comment>
<reference evidence="6" key="1">
    <citation type="submission" date="2020-05" db="EMBL/GenBank/DDBJ databases">
        <title>Mycena genomes resolve the evolution of fungal bioluminescence.</title>
        <authorList>
            <person name="Tsai I.J."/>
        </authorList>
    </citation>
    <scope>NUCLEOTIDE SEQUENCE</scope>
    <source>
        <strain evidence="6">160909Yilan</strain>
    </source>
</reference>
<dbReference type="InterPro" id="IPR015943">
    <property type="entry name" value="WD40/YVTN_repeat-like_dom_sf"/>
</dbReference>
<dbReference type="PRINTS" id="PR00320">
    <property type="entry name" value="GPROTEINBRPT"/>
</dbReference>
<dbReference type="InterPro" id="IPR027417">
    <property type="entry name" value="P-loop_NTPase"/>
</dbReference>
<dbReference type="SUPFAM" id="SSF50998">
    <property type="entry name" value="Quinoprotein alcohol dehydrogenase-like"/>
    <property type="match status" value="1"/>
</dbReference>
<evidence type="ECO:0000313" key="6">
    <source>
        <dbReference type="EMBL" id="KAF7349667.1"/>
    </source>
</evidence>
<feature type="compositionally biased region" description="Gly residues" evidence="4">
    <location>
        <begin position="27"/>
        <end position="49"/>
    </location>
</feature>
<feature type="region of interest" description="Disordered" evidence="4">
    <location>
        <begin position="1"/>
        <end position="49"/>
    </location>
</feature>
<feature type="domain" description="NACHT" evidence="5">
    <location>
        <begin position="105"/>
        <end position="250"/>
    </location>
</feature>
<accession>A0A8H6XYY7</accession>
<dbReference type="InterPro" id="IPR055442">
    <property type="entry name" value="Beta-prop_EML-like_2nd"/>
</dbReference>
<dbReference type="Gene3D" id="2.130.10.10">
    <property type="entry name" value="YVTN repeat-like/Quinoprotein amine dehydrogenase"/>
    <property type="match status" value="8"/>
</dbReference>
<name>A0A8H6XYY7_9AGAR</name>
<dbReference type="InterPro" id="IPR001680">
    <property type="entry name" value="WD40_rpt"/>
</dbReference>
<dbReference type="PROSITE" id="PS50837">
    <property type="entry name" value="NACHT"/>
    <property type="match status" value="1"/>
</dbReference>
<evidence type="ECO:0000256" key="2">
    <source>
        <dbReference type="ARBA" id="ARBA00022737"/>
    </source>
</evidence>
<evidence type="ECO:0000256" key="4">
    <source>
        <dbReference type="SAM" id="MobiDB-lite"/>
    </source>
</evidence>
<dbReference type="Pfam" id="PF00400">
    <property type="entry name" value="WD40"/>
    <property type="match status" value="7"/>
</dbReference>
<dbReference type="GO" id="GO:1990234">
    <property type="term" value="C:transferase complex"/>
    <property type="evidence" value="ECO:0007669"/>
    <property type="project" value="UniProtKB-ARBA"/>
</dbReference>
<feature type="repeat" description="WD" evidence="3">
    <location>
        <begin position="1024"/>
        <end position="1065"/>
    </location>
</feature>
<dbReference type="SUPFAM" id="SSF50978">
    <property type="entry name" value="WD40 repeat-like"/>
    <property type="match status" value="2"/>
</dbReference>
<feature type="repeat" description="WD" evidence="3">
    <location>
        <begin position="1109"/>
        <end position="1150"/>
    </location>
</feature>
<feature type="repeat" description="WD" evidence="3">
    <location>
        <begin position="811"/>
        <end position="852"/>
    </location>
</feature>
<keyword evidence="1 3" id="KW-0853">WD repeat</keyword>
<feature type="repeat" description="WD" evidence="3">
    <location>
        <begin position="726"/>
        <end position="767"/>
    </location>
</feature>
<organism evidence="6 7">
    <name type="scientific">Mycena sanguinolenta</name>
    <dbReference type="NCBI Taxonomy" id="230812"/>
    <lineage>
        <taxon>Eukaryota</taxon>
        <taxon>Fungi</taxon>
        <taxon>Dikarya</taxon>
        <taxon>Basidiomycota</taxon>
        <taxon>Agaricomycotina</taxon>
        <taxon>Agaricomycetes</taxon>
        <taxon>Agaricomycetidae</taxon>
        <taxon>Agaricales</taxon>
        <taxon>Marasmiineae</taxon>
        <taxon>Mycenaceae</taxon>
        <taxon>Mycena</taxon>
    </lineage>
</organism>
<dbReference type="PANTHER" id="PTHR22847:SF637">
    <property type="entry name" value="WD REPEAT DOMAIN 5B"/>
    <property type="match status" value="1"/>
</dbReference>
<feature type="repeat" description="WD" evidence="3">
    <location>
        <begin position="683"/>
        <end position="724"/>
    </location>
</feature>